<comment type="caution">
    <text evidence="1">The sequence shown here is derived from an EMBL/GenBank/DDBJ whole genome shotgun (WGS) entry which is preliminary data.</text>
</comment>
<evidence type="ECO:0000313" key="2">
    <source>
        <dbReference type="Proteomes" id="UP000828390"/>
    </source>
</evidence>
<organism evidence="1 2">
    <name type="scientific">Dreissena polymorpha</name>
    <name type="common">Zebra mussel</name>
    <name type="synonym">Mytilus polymorpha</name>
    <dbReference type="NCBI Taxonomy" id="45954"/>
    <lineage>
        <taxon>Eukaryota</taxon>
        <taxon>Metazoa</taxon>
        <taxon>Spiralia</taxon>
        <taxon>Lophotrochozoa</taxon>
        <taxon>Mollusca</taxon>
        <taxon>Bivalvia</taxon>
        <taxon>Autobranchia</taxon>
        <taxon>Heteroconchia</taxon>
        <taxon>Euheterodonta</taxon>
        <taxon>Imparidentia</taxon>
        <taxon>Neoheterodontei</taxon>
        <taxon>Myida</taxon>
        <taxon>Dreissenoidea</taxon>
        <taxon>Dreissenidae</taxon>
        <taxon>Dreissena</taxon>
    </lineage>
</organism>
<reference evidence="1" key="2">
    <citation type="submission" date="2020-11" db="EMBL/GenBank/DDBJ databases">
        <authorList>
            <person name="McCartney M.A."/>
            <person name="Auch B."/>
            <person name="Kono T."/>
            <person name="Mallez S."/>
            <person name="Becker A."/>
            <person name="Gohl D.M."/>
            <person name="Silverstein K.A.T."/>
            <person name="Koren S."/>
            <person name="Bechman K.B."/>
            <person name="Herman A."/>
            <person name="Abrahante J.E."/>
            <person name="Garbe J."/>
        </authorList>
    </citation>
    <scope>NUCLEOTIDE SEQUENCE</scope>
    <source>
        <strain evidence="1">Duluth1</strain>
        <tissue evidence="1">Whole animal</tissue>
    </source>
</reference>
<proteinExistence type="predicted"/>
<sequence>MSMSELARHSPQLDIRDFCRMSMSELARHSPQLDVRNFCRMSMSELAGYSPSSIFECRMSMSVPTSRTSTLSDIELSFGMLVCLHDLRMKYEICSDQLIFWRSYWPWT</sequence>
<dbReference type="AlphaFoldDB" id="A0A9D4F1F8"/>
<keyword evidence="2" id="KW-1185">Reference proteome</keyword>
<protein>
    <submittedName>
        <fullName evidence="1">Uncharacterized protein</fullName>
    </submittedName>
</protein>
<dbReference type="Proteomes" id="UP000828390">
    <property type="component" value="Unassembled WGS sequence"/>
</dbReference>
<name>A0A9D4F1F8_DREPO</name>
<evidence type="ECO:0000313" key="1">
    <source>
        <dbReference type="EMBL" id="KAH3789953.1"/>
    </source>
</evidence>
<accession>A0A9D4F1F8</accession>
<reference evidence="1" key="1">
    <citation type="journal article" date="2019" name="bioRxiv">
        <title>The Genome of the Zebra Mussel, Dreissena polymorpha: A Resource for Invasive Species Research.</title>
        <authorList>
            <person name="McCartney M.A."/>
            <person name="Auch B."/>
            <person name="Kono T."/>
            <person name="Mallez S."/>
            <person name="Zhang Y."/>
            <person name="Obille A."/>
            <person name="Becker A."/>
            <person name="Abrahante J.E."/>
            <person name="Garbe J."/>
            <person name="Badalamenti J.P."/>
            <person name="Herman A."/>
            <person name="Mangelson H."/>
            <person name="Liachko I."/>
            <person name="Sullivan S."/>
            <person name="Sone E.D."/>
            <person name="Koren S."/>
            <person name="Silverstein K.A.T."/>
            <person name="Beckman K.B."/>
            <person name="Gohl D.M."/>
        </authorList>
    </citation>
    <scope>NUCLEOTIDE SEQUENCE</scope>
    <source>
        <strain evidence="1">Duluth1</strain>
        <tissue evidence="1">Whole animal</tissue>
    </source>
</reference>
<dbReference type="EMBL" id="JAIWYP010000008">
    <property type="protein sequence ID" value="KAH3789953.1"/>
    <property type="molecule type" value="Genomic_DNA"/>
</dbReference>
<gene>
    <name evidence="1" type="ORF">DPMN_168145</name>
</gene>